<sequence length="507" mass="56886">MDRTEQTADKSIAYSYIRLSSRQQISGDGQRRQIEAAELYCKQNNLTLSPKSFRDLGISAYKEIDRPSLSDLHECIANGSIRAGDVVIIEKLDRLSRQGIDTTTEMLKSILRQGVIVVSLMDGLRLDRNSLNDLTLVIRIAIAADLANKESSAKSIRIQANKDSVRDKIKAGEPVPMKLPFWLKLEGNKFTFDDRRYILDIILERKRQGESLAKIAGHLNSSNIPSPTVKGVWNPSTLRDVIANPILFGAYQLTVKINGKYQPTELVQGYFPAVITYSEFLELNSKAMQRPAGASETNHISGLVFCGCCGKRMAAKSRKNKTAKVTYYYCRYSLIEKCEHTAHVRDLHNVVISNIHHLEVKQLNKQDSGEDALRIKLAQVEKRISDLSSELSNVESTLPISAVMASLTSLEKQKKELMADIKAVVRIAPDAIETLLEHIDDPKKFNIEIKKIVESIVVKPFGNGHIVKISRFDKHSISFHTKSIFKASDSEKFSKMVNEIADSLEEE</sequence>
<keyword evidence="7" id="KW-1185">Reference proteome</keyword>
<feature type="domain" description="Resolvase/invertase-type recombinase catalytic" evidence="5">
    <location>
        <begin position="12"/>
        <end position="169"/>
    </location>
</feature>
<evidence type="ECO:0000256" key="3">
    <source>
        <dbReference type="ARBA" id="ARBA00023172"/>
    </source>
</evidence>
<dbReference type="PANTHER" id="PTHR30461:SF2">
    <property type="entry name" value="SERINE RECOMBINASE PINE-RELATED"/>
    <property type="match status" value="1"/>
</dbReference>
<dbReference type="InterPro" id="IPR036162">
    <property type="entry name" value="Resolvase-like_N_sf"/>
</dbReference>
<dbReference type="SUPFAM" id="SSF53041">
    <property type="entry name" value="Resolvase-like"/>
    <property type="match status" value="1"/>
</dbReference>
<proteinExistence type="predicted"/>
<dbReference type="PROSITE" id="PS00398">
    <property type="entry name" value="RECOMBINASES_2"/>
    <property type="match status" value="1"/>
</dbReference>
<keyword evidence="3" id="KW-0233">DNA recombination</keyword>
<dbReference type="SMART" id="SM00857">
    <property type="entry name" value="Resolvase"/>
    <property type="match status" value="1"/>
</dbReference>
<dbReference type="InterPro" id="IPR038109">
    <property type="entry name" value="DNA_bind_recomb_sf"/>
</dbReference>
<dbReference type="Gene3D" id="3.40.50.1390">
    <property type="entry name" value="Resolvase, N-terminal catalytic domain"/>
    <property type="match status" value="1"/>
</dbReference>
<dbReference type="EMBL" id="JAAILA010000012">
    <property type="protein sequence ID" value="NEX88870.1"/>
    <property type="molecule type" value="Genomic_DNA"/>
</dbReference>
<feature type="coiled-coil region" evidence="4">
    <location>
        <begin position="370"/>
        <end position="427"/>
    </location>
</feature>
<dbReference type="CDD" id="cd00338">
    <property type="entry name" value="Ser_Recombinase"/>
    <property type="match status" value="1"/>
</dbReference>
<dbReference type="InterPro" id="IPR011109">
    <property type="entry name" value="DNA_bind_recombinase_dom"/>
</dbReference>
<evidence type="ECO:0000259" key="5">
    <source>
        <dbReference type="PROSITE" id="PS51736"/>
    </source>
</evidence>
<keyword evidence="1" id="KW-0229">DNA integration</keyword>
<dbReference type="Gene3D" id="3.90.1750.20">
    <property type="entry name" value="Putative Large Serine Recombinase, Chain B, Domain 2"/>
    <property type="match status" value="1"/>
</dbReference>
<gene>
    <name evidence="6" type="ORF">G4923_09155</name>
</gene>
<dbReference type="Pfam" id="PF00239">
    <property type="entry name" value="Resolvase"/>
    <property type="match status" value="1"/>
</dbReference>
<dbReference type="InterPro" id="IPR025827">
    <property type="entry name" value="Zn_ribbon_recom_dom"/>
</dbReference>
<dbReference type="PANTHER" id="PTHR30461">
    <property type="entry name" value="DNA-INVERTASE FROM LAMBDOID PROPHAGE"/>
    <property type="match status" value="1"/>
</dbReference>
<accession>A0ABX0D5Y2</accession>
<dbReference type="Pfam" id="PF13408">
    <property type="entry name" value="Zn_ribbon_recom"/>
    <property type="match status" value="1"/>
</dbReference>
<dbReference type="PROSITE" id="PS51736">
    <property type="entry name" value="RECOMBINASES_3"/>
    <property type="match status" value="1"/>
</dbReference>
<name>A0ABX0D5Y2_9GAMM</name>
<reference evidence="6 7" key="1">
    <citation type="submission" date="2020-02" db="EMBL/GenBank/DDBJ databases">
        <title>Genome sequencing of Aeromonas rivipollensis.</title>
        <authorList>
            <person name="Fono-Tamo Ubani E.K."/>
            <person name="Lekota K.E."/>
        </authorList>
    </citation>
    <scope>NUCLEOTIDE SEQUENCE [LARGE SCALE GENOMIC DNA]</scope>
    <source>
        <strain evidence="6 7">G78</strain>
    </source>
</reference>
<protein>
    <submittedName>
        <fullName evidence="6">Recombinase family protein</fullName>
    </submittedName>
</protein>
<evidence type="ECO:0000256" key="1">
    <source>
        <dbReference type="ARBA" id="ARBA00022908"/>
    </source>
</evidence>
<organism evidence="6 7">
    <name type="scientific">Aeromonas rivipollensis</name>
    <dbReference type="NCBI Taxonomy" id="948519"/>
    <lineage>
        <taxon>Bacteria</taxon>
        <taxon>Pseudomonadati</taxon>
        <taxon>Pseudomonadota</taxon>
        <taxon>Gammaproteobacteria</taxon>
        <taxon>Aeromonadales</taxon>
        <taxon>Aeromonadaceae</taxon>
        <taxon>Aeromonas</taxon>
    </lineage>
</organism>
<dbReference type="InterPro" id="IPR006118">
    <property type="entry name" value="Recombinase_CS"/>
</dbReference>
<comment type="caution">
    <text evidence="6">The sequence shown here is derived from an EMBL/GenBank/DDBJ whole genome shotgun (WGS) entry which is preliminary data.</text>
</comment>
<evidence type="ECO:0000313" key="6">
    <source>
        <dbReference type="EMBL" id="NEX88870.1"/>
    </source>
</evidence>
<evidence type="ECO:0000313" key="7">
    <source>
        <dbReference type="Proteomes" id="UP000472827"/>
    </source>
</evidence>
<dbReference type="Proteomes" id="UP000472827">
    <property type="component" value="Unassembled WGS sequence"/>
</dbReference>
<dbReference type="RefSeq" id="WP_163136728.1">
    <property type="nucleotide sequence ID" value="NZ_JAAILA010000012.1"/>
</dbReference>
<dbReference type="InterPro" id="IPR006119">
    <property type="entry name" value="Resolv_N"/>
</dbReference>
<keyword evidence="4" id="KW-0175">Coiled coil</keyword>
<dbReference type="InterPro" id="IPR050639">
    <property type="entry name" value="SSR_resolvase"/>
</dbReference>
<keyword evidence="2" id="KW-0238">DNA-binding</keyword>
<dbReference type="Pfam" id="PF07508">
    <property type="entry name" value="Recombinase"/>
    <property type="match status" value="1"/>
</dbReference>
<evidence type="ECO:0000256" key="2">
    <source>
        <dbReference type="ARBA" id="ARBA00023125"/>
    </source>
</evidence>
<evidence type="ECO:0000256" key="4">
    <source>
        <dbReference type="SAM" id="Coils"/>
    </source>
</evidence>